<dbReference type="Gene3D" id="3.20.20.450">
    <property type="entry name" value="EAL domain"/>
    <property type="match status" value="1"/>
</dbReference>
<dbReference type="InterPro" id="IPR001633">
    <property type="entry name" value="EAL_dom"/>
</dbReference>
<dbReference type="InterPro" id="IPR000700">
    <property type="entry name" value="PAS-assoc_C"/>
</dbReference>
<protein>
    <submittedName>
        <fullName evidence="4">EAL domain-containing protein</fullName>
    </submittedName>
</protein>
<dbReference type="OrthoDB" id="7251575at2"/>
<proteinExistence type="predicted"/>
<dbReference type="Pfam" id="PF00497">
    <property type="entry name" value="SBP_bac_3"/>
    <property type="match status" value="1"/>
</dbReference>
<dbReference type="Gene3D" id="3.30.70.270">
    <property type="match status" value="1"/>
</dbReference>
<evidence type="ECO:0000259" key="1">
    <source>
        <dbReference type="PROSITE" id="PS50113"/>
    </source>
</evidence>
<dbReference type="SUPFAM" id="SSF141868">
    <property type="entry name" value="EAL domain-like"/>
    <property type="match status" value="1"/>
</dbReference>
<dbReference type="InterPro" id="IPR029787">
    <property type="entry name" value="Nucleotide_cyclase"/>
</dbReference>
<evidence type="ECO:0000259" key="3">
    <source>
        <dbReference type="PROSITE" id="PS50887"/>
    </source>
</evidence>
<dbReference type="PROSITE" id="PS50887">
    <property type="entry name" value="GGDEF"/>
    <property type="match status" value="1"/>
</dbReference>
<dbReference type="CDD" id="cd01949">
    <property type="entry name" value="GGDEF"/>
    <property type="match status" value="1"/>
</dbReference>
<sequence length="901" mass="98514">MISSITPVTMPAVMRQRLETDQSPVASGVRRTVTALALAAALVFPSGGAVLATSPAAKPVAPAARSSIKVALDDNYPPFSFRDAEGTHMGMLQELWALWSERTGVAVELIGTDLSLAVKMVEQGKADVIDTIFRTPSRNRSLEFSAPYATLDVPVYFNADLSGITGPASLRGYTVGAKNGDACIDWLNDQGIVSISRYPSFAALIDAAVHKDILVFCIDDPSARHFLTKYGIQDRFRYTDPLYTGELHWAVRKGESALHALITEGFNRITPEERRAIEERWYGRKINGGLDANRLALLSKILIPLLVLGAATLAWNAILRRQVAAKTESLREAVSALSASEDRFRTIFDNVNDAIFIHDLDSTGIIQVNRRMIEMYRLGDHPMSALDIGMLSSGVAPYTLDDAVLWVRKAAAGQSQIFEWHARTLDGDLFWVEISMRRATVDGNDRRLVVVVRDISERKAAQERMDFLSHHDPLTLLPNRLLIQDRAAQALARSERNGRMVTLLACDLDEFRTINDSLGHGVGDALLRAVAERLKTCVRDTDTVSRTGGDEFLLLLSGLPDADAVVETVALLHETLTTPFDIDGHELTVTLSTGIAMSPADGRDFHTLLKNADIALHHAKASGRNTHRFFAEAMNVEAVAHLSIRNGLRRALERGEFLIHYQPQISLDTGKVMGAEALVRWNHPERGMIPPGSFIPIAEDSGLIVPIGEWVLREACRQAAQWSAAGLPLTVAVNLSARQLQRPDLADTVVAALADSGLDPLFLELELTESMLIENTDVVLANIRKVKALGVQLSIDDFGTGYSNLAYIGKLAVDKLKIDRSFILDLCRNHDSARITAAVIQMAHSLNLTAVAEGVEDDDTVAHLRHLRCDVAQGYHFGRPGPADAVERMARHANSVAAPAA</sequence>
<dbReference type="EMBL" id="RXMA01000001">
    <property type="protein sequence ID" value="RTR24642.1"/>
    <property type="molecule type" value="Genomic_DNA"/>
</dbReference>
<dbReference type="InterPro" id="IPR052155">
    <property type="entry name" value="Biofilm_reg_signaling"/>
</dbReference>
<dbReference type="SUPFAM" id="SSF55073">
    <property type="entry name" value="Nucleotide cyclase"/>
    <property type="match status" value="1"/>
</dbReference>
<comment type="caution">
    <text evidence="4">The sequence shown here is derived from an EMBL/GenBank/DDBJ whole genome shotgun (WGS) entry which is preliminary data.</text>
</comment>
<dbReference type="SUPFAM" id="SSF53850">
    <property type="entry name" value="Periplasmic binding protein-like II"/>
    <property type="match status" value="1"/>
</dbReference>
<gene>
    <name evidence="4" type="ORF">EJ903_02515</name>
</gene>
<feature type="domain" description="PAC" evidence="1">
    <location>
        <begin position="416"/>
        <end position="467"/>
    </location>
</feature>
<feature type="domain" description="GGDEF" evidence="3">
    <location>
        <begin position="499"/>
        <end position="632"/>
    </location>
</feature>
<dbReference type="PROSITE" id="PS50113">
    <property type="entry name" value="PAC"/>
    <property type="match status" value="1"/>
</dbReference>
<dbReference type="NCBIfam" id="TIGR00254">
    <property type="entry name" value="GGDEF"/>
    <property type="match status" value="1"/>
</dbReference>
<dbReference type="SMART" id="SM00052">
    <property type="entry name" value="EAL"/>
    <property type="match status" value="1"/>
</dbReference>
<dbReference type="AlphaFoldDB" id="A0A431VPD0"/>
<dbReference type="SMART" id="SM00062">
    <property type="entry name" value="PBPb"/>
    <property type="match status" value="1"/>
</dbReference>
<dbReference type="PANTHER" id="PTHR44757">
    <property type="entry name" value="DIGUANYLATE CYCLASE DGCP"/>
    <property type="match status" value="1"/>
</dbReference>
<evidence type="ECO:0000313" key="5">
    <source>
        <dbReference type="Proteomes" id="UP000277007"/>
    </source>
</evidence>
<reference evidence="4 5" key="1">
    <citation type="submission" date="2018-12" db="EMBL/GenBank/DDBJ databases">
        <authorList>
            <person name="Yang Y."/>
        </authorList>
    </citation>
    <scope>NUCLEOTIDE SEQUENCE [LARGE SCALE GENOMIC DNA]</scope>
    <source>
        <strain evidence="4 5">L-25-5w-1</strain>
    </source>
</reference>
<dbReference type="InterPro" id="IPR035919">
    <property type="entry name" value="EAL_sf"/>
</dbReference>
<dbReference type="CDD" id="cd00130">
    <property type="entry name" value="PAS"/>
    <property type="match status" value="1"/>
</dbReference>
<evidence type="ECO:0000259" key="2">
    <source>
        <dbReference type="PROSITE" id="PS50883"/>
    </source>
</evidence>
<dbReference type="Pfam" id="PF00990">
    <property type="entry name" value="GGDEF"/>
    <property type="match status" value="1"/>
</dbReference>
<keyword evidence="5" id="KW-1185">Reference proteome</keyword>
<dbReference type="InterPro" id="IPR000160">
    <property type="entry name" value="GGDEF_dom"/>
</dbReference>
<feature type="domain" description="EAL" evidence="2">
    <location>
        <begin position="641"/>
        <end position="894"/>
    </location>
</feature>
<dbReference type="Pfam" id="PF13188">
    <property type="entry name" value="PAS_8"/>
    <property type="match status" value="1"/>
</dbReference>
<dbReference type="InterPro" id="IPR000014">
    <property type="entry name" value="PAS"/>
</dbReference>
<dbReference type="SUPFAM" id="SSF55785">
    <property type="entry name" value="PYP-like sensor domain (PAS domain)"/>
    <property type="match status" value="1"/>
</dbReference>
<dbReference type="InterPro" id="IPR035965">
    <property type="entry name" value="PAS-like_dom_sf"/>
</dbReference>
<dbReference type="Pfam" id="PF00563">
    <property type="entry name" value="EAL"/>
    <property type="match status" value="1"/>
</dbReference>
<dbReference type="CDD" id="cd13706">
    <property type="entry name" value="PBP2_HisK_like_1"/>
    <property type="match status" value="1"/>
</dbReference>
<accession>A0A431VPD0</accession>
<dbReference type="Gene3D" id="3.30.450.20">
    <property type="entry name" value="PAS domain"/>
    <property type="match status" value="1"/>
</dbReference>
<dbReference type="FunFam" id="3.20.20.450:FF:000001">
    <property type="entry name" value="Cyclic di-GMP phosphodiesterase yahA"/>
    <property type="match status" value="1"/>
</dbReference>
<organism evidence="4 5">
    <name type="scientific">Azospirillum griseum</name>
    <dbReference type="NCBI Taxonomy" id="2496639"/>
    <lineage>
        <taxon>Bacteria</taxon>
        <taxon>Pseudomonadati</taxon>
        <taxon>Pseudomonadota</taxon>
        <taxon>Alphaproteobacteria</taxon>
        <taxon>Rhodospirillales</taxon>
        <taxon>Azospirillaceae</taxon>
        <taxon>Azospirillum</taxon>
    </lineage>
</organism>
<dbReference type="InterPro" id="IPR043128">
    <property type="entry name" value="Rev_trsase/Diguanyl_cyclase"/>
</dbReference>
<name>A0A431VPD0_9PROT</name>
<dbReference type="NCBIfam" id="TIGR00229">
    <property type="entry name" value="sensory_box"/>
    <property type="match status" value="1"/>
</dbReference>
<evidence type="ECO:0000313" key="4">
    <source>
        <dbReference type="EMBL" id="RTR24642.1"/>
    </source>
</evidence>
<dbReference type="CDD" id="cd01948">
    <property type="entry name" value="EAL"/>
    <property type="match status" value="1"/>
</dbReference>
<dbReference type="Proteomes" id="UP000277007">
    <property type="component" value="Unassembled WGS sequence"/>
</dbReference>
<dbReference type="PANTHER" id="PTHR44757:SF2">
    <property type="entry name" value="BIOFILM ARCHITECTURE MAINTENANCE PROTEIN MBAA"/>
    <property type="match status" value="1"/>
</dbReference>
<dbReference type="SMART" id="SM00267">
    <property type="entry name" value="GGDEF"/>
    <property type="match status" value="1"/>
</dbReference>
<dbReference type="InterPro" id="IPR001638">
    <property type="entry name" value="Solute-binding_3/MltF_N"/>
</dbReference>
<dbReference type="Gene3D" id="3.40.190.10">
    <property type="entry name" value="Periplasmic binding protein-like II"/>
    <property type="match status" value="2"/>
</dbReference>
<dbReference type="PROSITE" id="PS50883">
    <property type="entry name" value="EAL"/>
    <property type="match status" value="1"/>
</dbReference>